<dbReference type="EMBL" id="CAADJA010000002">
    <property type="protein sequence ID" value="VFS53116.1"/>
    <property type="molecule type" value="Genomic_DNA"/>
</dbReference>
<dbReference type="InterPro" id="IPR027417">
    <property type="entry name" value="P-loop_NTPase"/>
</dbReference>
<dbReference type="RefSeq" id="WP_029096230.1">
    <property type="nucleotide sequence ID" value="NZ_CAADJA010000002.1"/>
</dbReference>
<dbReference type="PANTHER" id="PTHR10285">
    <property type="entry name" value="URIDINE KINASE"/>
    <property type="match status" value="1"/>
</dbReference>
<reference evidence="1" key="2">
    <citation type="submission" date="2017-09" db="EMBL/GenBank/DDBJ databases">
        <title>FDA dAtabase for Regulatory Grade micrObial Sequences (FDA-ARGOS): Supporting development and validation of Infectious Disease Dx tests.</title>
        <authorList>
            <person name="Minogue T."/>
            <person name="Wolcott M."/>
            <person name="Wasieloski L."/>
            <person name="Aguilar W."/>
            <person name="Moore D."/>
            <person name="Tallon L.J."/>
            <person name="Sadzewicz L."/>
            <person name="Ott S."/>
            <person name="Zhao X."/>
            <person name="Nagaraj S."/>
            <person name="Vavikolanu K."/>
            <person name="Aluvathingal J."/>
            <person name="Nadendla S."/>
            <person name="Sichtig H."/>
        </authorList>
    </citation>
    <scope>NUCLEOTIDE SEQUENCE</scope>
    <source>
        <strain evidence="1">FDAARGOS_387</strain>
    </source>
</reference>
<evidence type="ECO:0000313" key="3">
    <source>
        <dbReference type="Proteomes" id="UP000224974"/>
    </source>
</evidence>
<proteinExistence type="predicted"/>
<dbReference type="Gene3D" id="3.40.50.300">
    <property type="entry name" value="P-loop containing nucleotide triphosphate hydrolases"/>
    <property type="match status" value="1"/>
</dbReference>
<keyword evidence="1" id="KW-0418">Kinase</keyword>
<evidence type="ECO:0000313" key="1">
    <source>
        <dbReference type="EMBL" id="PHI32210.1"/>
    </source>
</evidence>
<name>A0A2C6C7A7_9GAMM</name>
<dbReference type="Proteomes" id="UP000224974">
    <property type="component" value="Unassembled WGS sequence"/>
</dbReference>
<dbReference type="GO" id="GO:0004594">
    <property type="term" value="F:pantothenate kinase activity"/>
    <property type="evidence" value="ECO:0007669"/>
    <property type="project" value="UniProtKB-EC"/>
</dbReference>
<dbReference type="STRING" id="1111728.GCA_000427805_00650"/>
<organism evidence="1 3">
    <name type="scientific">Budvicia aquatica</name>
    <dbReference type="NCBI Taxonomy" id="82979"/>
    <lineage>
        <taxon>Bacteria</taxon>
        <taxon>Pseudomonadati</taxon>
        <taxon>Pseudomonadota</taxon>
        <taxon>Gammaproteobacteria</taxon>
        <taxon>Enterobacterales</taxon>
        <taxon>Budviciaceae</taxon>
        <taxon>Budvicia</taxon>
    </lineage>
</organism>
<keyword evidence="2" id="KW-0808">Transferase</keyword>
<reference evidence="2 4" key="3">
    <citation type="submission" date="2019-03" db="EMBL/GenBank/DDBJ databases">
        <authorList>
            <consortium name="Pathogen Informatics"/>
        </authorList>
    </citation>
    <scope>NUCLEOTIDE SEQUENCE [LARGE SCALE GENOMIC DNA]</scope>
    <source>
        <strain evidence="2 4">NCTC12282</strain>
    </source>
</reference>
<protein>
    <submittedName>
        <fullName evidence="1">Nucleoside/nucleotide kinase family protein</fullName>
    </submittedName>
    <submittedName>
        <fullName evidence="2">Pantothenate kinase</fullName>
        <ecNumber evidence="2">2.7.1.33</ecNumber>
    </submittedName>
</protein>
<accession>A0A2C6C7A7</accession>
<dbReference type="Proteomes" id="UP000373449">
    <property type="component" value="Unassembled WGS sequence"/>
</dbReference>
<dbReference type="NCBIfam" id="NF006745">
    <property type="entry name" value="PRK09270.1-4"/>
    <property type="match status" value="1"/>
</dbReference>
<evidence type="ECO:0000313" key="4">
    <source>
        <dbReference type="Proteomes" id="UP000373449"/>
    </source>
</evidence>
<dbReference type="EC" id="2.7.1.33" evidence="2"/>
<reference evidence="3" key="1">
    <citation type="submission" date="2017-09" db="EMBL/GenBank/DDBJ databases">
        <title>FDA dAtabase for Regulatory Grade micrObial Sequences (FDA-ARGOS): Supporting development and validation of Infectious Disease Dx tests.</title>
        <authorList>
            <person name="Minogue T."/>
            <person name="Wolcott M."/>
            <person name="Wasieloski L."/>
            <person name="Aguilar W."/>
            <person name="Moore D."/>
            <person name="Tallon L."/>
            <person name="Sadzewicz L."/>
            <person name="Ott S."/>
            <person name="Zhao X."/>
            <person name="Nagaraj S."/>
            <person name="Vavikolanu K."/>
            <person name="Aluvathingal J."/>
            <person name="Nadendla S."/>
            <person name="Sichtig H."/>
        </authorList>
    </citation>
    <scope>NUCLEOTIDE SEQUENCE [LARGE SCALE GENOMIC DNA]</scope>
    <source>
        <strain evidence="3">FDAARGOS_387</strain>
    </source>
</reference>
<dbReference type="SUPFAM" id="SSF52540">
    <property type="entry name" value="P-loop containing nucleoside triphosphate hydrolases"/>
    <property type="match status" value="1"/>
</dbReference>
<dbReference type="OrthoDB" id="1550976at2"/>
<dbReference type="AlphaFoldDB" id="A0A2C6C7A7"/>
<gene>
    <name evidence="2" type="primary">coaA_2</name>
    <name evidence="1" type="ORF">CRN84_24250</name>
    <name evidence="2" type="ORF">NCTC12282_06328</name>
</gene>
<sequence>MNVELRVNGFSYIASFPDRDIKDIHLPLLHRLTQLFKQKQREHQQRLVVFLAAPPGIGKSTLTEFWQILAKQDTELQDFQGLPMDGFHHYNSYLDEHHLRGRKGAPDTYNLELLKEYLAELQKPQATWPAYDRNLHDPVQDAIEVTAPIVVIEGNWLLLQEAGWQDLINRCDYSIFIAGDINNLKQRLVSRKMKGGLSKEDAERFFEKSDGPNVMRVLERSHQADLMLMMQEDGSYLIHQPRA</sequence>
<keyword evidence="3" id="KW-1185">Reference proteome</keyword>
<dbReference type="EMBL" id="PDDX01000001">
    <property type="protein sequence ID" value="PHI32210.1"/>
    <property type="molecule type" value="Genomic_DNA"/>
</dbReference>
<evidence type="ECO:0000313" key="2">
    <source>
        <dbReference type="EMBL" id="VFS53116.1"/>
    </source>
</evidence>